<keyword evidence="14" id="KW-1185">Reference proteome</keyword>
<dbReference type="Pfam" id="PF01565">
    <property type="entry name" value="FAD_binding_4"/>
    <property type="match status" value="1"/>
</dbReference>
<reference evidence="13" key="1">
    <citation type="submission" date="2022-03" db="EMBL/GenBank/DDBJ databases">
        <authorList>
            <person name="Legras J.-L."/>
            <person name="Devillers H."/>
            <person name="Grondin C."/>
        </authorList>
    </citation>
    <scope>NUCLEOTIDE SEQUENCE</scope>
    <source>
        <strain evidence="13">CLIB 1423</strain>
    </source>
</reference>
<comment type="catalytic activity">
    <reaction evidence="10">
        <text>(R)-lactate + 2 Fe(III)-[cytochrome c] = 2 Fe(II)-[cytochrome c] + pyruvate + 2 H(+)</text>
        <dbReference type="Rhea" id="RHEA:13521"/>
        <dbReference type="Rhea" id="RHEA-COMP:10350"/>
        <dbReference type="Rhea" id="RHEA-COMP:14399"/>
        <dbReference type="ChEBI" id="CHEBI:15361"/>
        <dbReference type="ChEBI" id="CHEBI:15378"/>
        <dbReference type="ChEBI" id="CHEBI:16004"/>
        <dbReference type="ChEBI" id="CHEBI:29033"/>
        <dbReference type="ChEBI" id="CHEBI:29034"/>
        <dbReference type="EC" id="1.1.2.4"/>
    </reaction>
</comment>
<evidence type="ECO:0000256" key="6">
    <source>
        <dbReference type="ARBA" id="ARBA00022946"/>
    </source>
</evidence>
<evidence type="ECO:0000256" key="2">
    <source>
        <dbReference type="ARBA" id="ARBA00004173"/>
    </source>
</evidence>
<evidence type="ECO:0000256" key="11">
    <source>
        <dbReference type="ARBA" id="ARBA00083446"/>
    </source>
</evidence>
<evidence type="ECO:0000256" key="3">
    <source>
        <dbReference type="ARBA" id="ARBA00008000"/>
    </source>
</evidence>
<organism evidence="13 14">
    <name type="scientific">[Candida] railenensis</name>
    <dbReference type="NCBI Taxonomy" id="45579"/>
    <lineage>
        <taxon>Eukaryota</taxon>
        <taxon>Fungi</taxon>
        <taxon>Dikarya</taxon>
        <taxon>Ascomycota</taxon>
        <taxon>Saccharomycotina</taxon>
        <taxon>Pichiomycetes</taxon>
        <taxon>Debaryomycetaceae</taxon>
        <taxon>Kurtzmaniella</taxon>
    </lineage>
</organism>
<dbReference type="Gene3D" id="3.30.70.2740">
    <property type="match status" value="1"/>
</dbReference>
<keyword evidence="5" id="KW-0274">FAD</keyword>
<keyword evidence="4" id="KW-0285">Flavoprotein</keyword>
<dbReference type="Gene3D" id="1.10.45.10">
    <property type="entry name" value="Vanillyl-alcohol Oxidase, Chain A, domain 4"/>
    <property type="match status" value="1"/>
</dbReference>
<keyword evidence="6" id="KW-0809">Transit peptide</keyword>
<sequence length="579" mass="63908">MFRTKINFGLKRFPLKLRRFNSNSTSSPVKNAYLQKPIIFVGGALCGVIAMHFLGGQRVASSIQEEFKAADDVTIATAKHFAEKRKEDRSTLPLNELSSPQYASLDQIDTAVARIKSIVEVVSNDQAELDSHSDTYFNSHHPSPTERPRYIVYPKSTEEVSQVLKICHEFRIPVIPISGGSSLEGHFIPTRGGISLDMTGMNQIVNLNENDLDMTVQTGVGWETLADYLEPYRLMFGPDPGPGANIGGMCATNCSGTNASKYGECYKNILSLTVVLADGTIVKTRQRPKKSSAGYNLTSLFIGSEGTLGVITEATIKLHVKPAFETVAVVPFPKIELAAEAVNSILKHGIELNAMELMDDKMLKCVNESGGTTRKWTELPTLFFKIGGSNEAIINNLVAQLKGITAKYGNKEFLFATDSDEKEELWAARKVALWSTIDQGKLKNENIQLWTTDAAVPISRLPQFLKETKQDIDSHGLENTLVAHIGDGNAHSFILYDPSQRAIAEKVVDNMVRRAINFQGTCTGEHGIGLGKREFLLEELGDVPVDLMRKLKLSLDPLRILNPDKIFKIDPNEPAEYHN</sequence>
<evidence type="ECO:0000313" key="13">
    <source>
        <dbReference type="EMBL" id="CAH2355997.1"/>
    </source>
</evidence>
<evidence type="ECO:0000313" key="14">
    <source>
        <dbReference type="Proteomes" id="UP000837801"/>
    </source>
</evidence>
<dbReference type="Pfam" id="PF02913">
    <property type="entry name" value="FAD-oxidase_C"/>
    <property type="match status" value="1"/>
</dbReference>
<gene>
    <name evidence="13" type="ORF">CLIB1423_42S00188</name>
</gene>
<dbReference type="GO" id="GO:0008720">
    <property type="term" value="F:D-lactate dehydrogenase (NAD+) activity"/>
    <property type="evidence" value="ECO:0007669"/>
    <property type="project" value="TreeGrafter"/>
</dbReference>
<evidence type="ECO:0000256" key="9">
    <source>
        <dbReference type="ARBA" id="ARBA00038897"/>
    </source>
</evidence>
<dbReference type="AlphaFoldDB" id="A0A9P0W1F4"/>
<protein>
    <recommendedName>
        <fullName evidence="9">D-lactate dehydrogenase (cytochrome)</fullName>
        <ecNumber evidence="9">1.1.2.4</ecNumber>
    </recommendedName>
    <alternativeName>
        <fullName evidence="11">D-lactate ferricytochrome C oxidoreductase</fullName>
    </alternativeName>
</protein>
<dbReference type="InterPro" id="IPR016171">
    <property type="entry name" value="Vanillyl_alc_oxidase_C-sub2"/>
</dbReference>
<dbReference type="GO" id="GO:1903457">
    <property type="term" value="P:lactate catabolic process"/>
    <property type="evidence" value="ECO:0007669"/>
    <property type="project" value="TreeGrafter"/>
</dbReference>
<dbReference type="SUPFAM" id="SSF56176">
    <property type="entry name" value="FAD-binding/transporter-associated domain-like"/>
    <property type="match status" value="1"/>
</dbReference>
<dbReference type="InterPro" id="IPR016164">
    <property type="entry name" value="FAD-linked_Oxase-like_C"/>
</dbReference>
<dbReference type="Gene3D" id="3.30.465.10">
    <property type="match status" value="1"/>
</dbReference>
<dbReference type="EMBL" id="CAKXYY010000042">
    <property type="protein sequence ID" value="CAH2355997.1"/>
    <property type="molecule type" value="Genomic_DNA"/>
</dbReference>
<evidence type="ECO:0000256" key="10">
    <source>
        <dbReference type="ARBA" id="ARBA00051436"/>
    </source>
</evidence>
<feature type="domain" description="FAD-binding PCMH-type" evidence="12">
    <location>
        <begin position="143"/>
        <end position="321"/>
    </location>
</feature>
<dbReference type="Proteomes" id="UP000837801">
    <property type="component" value="Unassembled WGS sequence"/>
</dbReference>
<comment type="subcellular location">
    <subcellularLocation>
        <location evidence="2">Mitochondrion</location>
    </subcellularLocation>
</comment>
<evidence type="ECO:0000256" key="8">
    <source>
        <dbReference type="ARBA" id="ARBA00023128"/>
    </source>
</evidence>
<dbReference type="FunFam" id="3.30.70.2740:FF:000001">
    <property type="entry name" value="D-lactate dehydrogenase mitochondrial"/>
    <property type="match status" value="1"/>
</dbReference>
<comment type="similarity">
    <text evidence="3">Belongs to the FAD-binding oxidoreductase/transferase type 4 family.</text>
</comment>
<accession>A0A9P0W1F4</accession>
<evidence type="ECO:0000256" key="1">
    <source>
        <dbReference type="ARBA" id="ARBA00001974"/>
    </source>
</evidence>
<dbReference type="GO" id="GO:0071949">
    <property type="term" value="F:FAD binding"/>
    <property type="evidence" value="ECO:0007669"/>
    <property type="project" value="InterPro"/>
</dbReference>
<dbReference type="GO" id="GO:0004458">
    <property type="term" value="F:D-lactate dehydrogenase (cytochrome) activity"/>
    <property type="evidence" value="ECO:0007669"/>
    <property type="project" value="UniProtKB-EC"/>
</dbReference>
<evidence type="ECO:0000259" key="12">
    <source>
        <dbReference type="PROSITE" id="PS51387"/>
    </source>
</evidence>
<dbReference type="InterPro" id="IPR016169">
    <property type="entry name" value="FAD-bd_PCMH_sub2"/>
</dbReference>
<dbReference type="PANTHER" id="PTHR11748">
    <property type="entry name" value="D-LACTATE DEHYDROGENASE"/>
    <property type="match status" value="1"/>
</dbReference>
<evidence type="ECO:0000256" key="7">
    <source>
        <dbReference type="ARBA" id="ARBA00023002"/>
    </source>
</evidence>
<dbReference type="InterPro" id="IPR004113">
    <property type="entry name" value="FAD-bd_oxidored_4_C"/>
</dbReference>
<evidence type="ECO:0000256" key="5">
    <source>
        <dbReference type="ARBA" id="ARBA00022827"/>
    </source>
</evidence>
<proteinExistence type="inferred from homology"/>
<dbReference type="InterPro" id="IPR006094">
    <property type="entry name" value="Oxid_FAD_bind_N"/>
</dbReference>
<comment type="cofactor">
    <cofactor evidence="1">
        <name>FAD</name>
        <dbReference type="ChEBI" id="CHEBI:57692"/>
    </cofactor>
</comment>
<comment type="caution">
    <text evidence="13">The sequence shown here is derived from an EMBL/GenBank/DDBJ whole genome shotgun (WGS) entry which is preliminary data.</text>
</comment>
<dbReference type="InterPro" id="IPR016166">
    <property type="entry name" value="FAD-bd_PCMH"/>
</dbReference>
<dbReference type="InterPro" id="IPR036318">
    <property type="entry name" value="FAD-bd_PCMH-like_sf"/>
</dbReference>
<dbReference type="PROSITE" id="PS51387">
    <property type="entry name" value="FAD_PCMH"/>
    <property type="match status" value="1"/>
</dbReference>
<keyword evidence="7" id="KW-0560">Oxidoreductase</keyword>
<evidence type="ECO:0000256" key="4">
    <source>
        <dbReference type="ARBA" id="ARBA00022630"/>
    </source>
</evidence>
<dbReference type="GO" id="GO:0005739">
    <property type="term" value="C:mitochondrion"/>
    <property type="evidence" value="ECO:0007669"/>
    <property type="project" value="UniProtKB-SubCell"/>
</dbReference>
<dbReference type="PANTHER" id="PTHR11748:SF111">
    <property type="entry name" value="D-LACTATE DEHYDROGENASE, MITOCHONDRIAL-RELATED"/>
    <property type="match status" value="1"/>
</dbReference>
<name>A0A9P0W1F4_9ASCO</name>
<dbReference type="SUPFAM" id="SSF55103">
    <property type="entry name" value="FAD-linked oxidases, C-terminal domain"/>
    <property type="match status" value="1"/>
</dbReference>
<dbReference type="OrthoDB" id="7786253at2759"/>
<dbReference type="FunFam" id="1.10.45.10:FF:000001">
    <property type="entry name" value="D-lactate dehydrogenase mitochondrial"/>
    <property type="match status" value="1"/>
</dbReference>
<keyword evidence="8" id="KW-0496">Mitochondrion</keyword>
<dbReference type="FunFam" id="3.30.465.10:FF:000014">
    <property type="entry name" value="D-lactate dehydrogenase (Cytochrome), putative"/>
    <property type="match status" value="1"/>
</dbReference>
<dbReference type="EC" id="1.1.2.4" evidence="9"/>